<dbReference type="AlphaFoldDB" id="A0A9N9D060"/>
<proteinExistence type="predicted"/>
<evidence type="ECO:0000256" key="1">
    <source>
        <dbReference type="SAM" id="MobiDB-lite"/>
    </source>
</evidence>
<keyword evidence="3" id="KW-1185">Reference proteome</keyword>
<evidence type="ECO:0000313" key="2">
    <source>
        <dbReference type="EMBL" id="CAG8617565.1"/>
    </source>
</evidence>
<dbReference type="Proteomes" id="UP000789831">
    <property type="component" value="Unassembled WGS sequence"/>
</dbReference>
<gene>
    <name evidence="2" type="ORF">AGERDE_LOCUS9904</name>
</gene>
<feature type="region of interest" description="Disordered" evidence="1">
    <location>
        <begin position="44"/>
        <end position="63"/>
    </location>
</feature>
<sequence length="63" mass="6994">MRINGNDKPIYLPPGRHGEARAILDQAHGRGYAKNNVGVFNQATPKGSNHREPLHTDVLFNEC</sequence>
<protein>
    <submittedName>
        <fullName evidence="2">10738_t:CDS:1</fullName>
    </submittedName>
</protein>
<accession>A0A9N9D060</accession>
<evidence type="ECO:0000313" key="3">
    <source>
        <dbReference type="Proteomes" id="UP000789831"/>
    </source>
</evidence>
<organism evidence="2 3">
    <name type="scientific">Ambispora gerdemannii</name>
    <dbReference type="NCBI Taxonomy" id="144530"/>
    <lineage>
        <taxon>Eukaryota</taxon>
        <taxon>Fungi</taxon>
        <taxon>Fungi incertae sedis</taxon>
        <taxon>Mucoromycota</taxon>
        <taxon>Glomeromycotina</taxon>
        <taxon>Glomeromycetes</taxon>
        <taxon>Archaeosporales</taxon>
        <taxon>Ambisporaceae</taxon>
        <taxon>Ambispora</taxon>
    </lineage>
</organism>
<name>A0A9N9D060_9GLOM</name>
<comment type="caution">
    <text evidence="2">The sequence shown here is derived from an EMBL/GenBank/DDBJ whole genome shotgun (WGS) entry which is preliminary data.</text>
</comment>
<dbReference type="EMBL" id="CAJVPL010002696">
    <property type="protein sequence ID" value="CAG8617565.1"/>
    <property type="molecule type" value="Genomic_DNA"/>
</dbReference>
<reference evidence="2" key="1">
    <citation type="submission" date="2021-06" db="EMBL/GenBank/DDBJ databases">
        <authorList>
            <person name="Kallberg Y."/>
            <person name="Tangrot J."/>
            <person name="Rosling A."/>
        </authorList>
    </citation>
    <scope>NUCLEOTIDE SEQUENCE</scope>
    <source>
        <strain evidence="2">MT106</strain>
    </source>
</reference>